<dbReference type="InterPro" id="IPR036412">
    <property type="entry name" value="HAD-like_sf"/>
</dbReference>
<dbReference type="SFLD" id="SFLDG01129">
    <property type="entry name" value="C1.5:_HAD__Beta-PGM__Phosphata"/>
    <property type="match status" value="1"/>
</dbReference>
<dbReference type="PRINTS" id="PR00413">
    <property type="entry name" value="HADHALOGNASE"/>
</dbReference>
<dbReference type="GO" id="GO:0044281">
    <property type="term" value="P:small molecule metabolic process"/>
    <property type="evidence" value="ECO:0007669"/>
    <property type="project" value="UniProtKB-ARBA"/>
</dbReference>
<accession>A0A940PA46</accession>
<evidence type="ECO:0000256" key="4">
    <source>
        <dbReference type="ARBA" id="ARBA00022842"/>
    </source>
</evidence>
<evidence type="ECO:0000313" key="6">
    <source>
        <dbReference type="Proteomes" id="UP000674938"/>
    </source>
</evidence>
<dbReference type="GO" id="GO:0016791">
    <property type="term" value="F:phosphatase activity"/>
    <property type="evidence" value="ECO:0007669"/>
    <property type="project" value="TreeGrafter"/>
</dbReference>
<evidence type="ECO:0000256" key="1">
    <source>
        <dbReference type="ARBA" id="ARBA00001946"/>
    </source>
</evidence>
<protein>
    <submittedName>
        <fullName evidence="5">HAD family hydrolase</fullName>
    </submittedName>
</protein>
<dbReference type="GO" id="GO:0046872">
    <property type="term" value="F:metal ion binding"/>
    <property type="evidence" value="ECO:0007669"/>
    <property type="project" value="UniProtKB-KW"/>
</dbReference>
<gene>
    <name evidence="5" type="ORF">I6N95_15485</name>
</gene>
<dbReference type="Gene3D" id="3.40.50.1000">
    <property type="entry name" value="HAD superfamily/HAD-like"/>
    <property type="match status" value="1"/>
</dbReference>
<keyword evidence="2" id="KW-0479">Metal-binding</keyword>
<comment type="caution">
    <text evidence="5">The sequence shown here is derived from an EMBL/GenBank/DDBJ whole genome shotgun (WGS) entry which is preliminary data.</text>
</comment>
<dbReference type="InterPro" id="IPR023214">
    <property type="entry name" value="HAD_sf"/>
</dbReference>
<keyword evidence="3 5" id="KW-0378">Hydrolase</keyword>
<dbReference type="Gene3D" id="1.20.120.710">
    <property type="entry name" value="Haloacid dehalogenase hydrolase-like domain"/>
    <property type="match status" value="1"/>
</dbReference>
<keyword evidence="6" id="KW-1185">Reference proteome</keyword>
<proteinExistence type="predicted"/>
<evidence type="ECO:0000313" key="5">
    <source>
        <dbReference type="EMBL" id="MBP1042421.1"/>
    </source>
</evidence>
<dbReference type="PANTHER" id="PTHR46470">
    <property type="entry name" value="N-ACYLNEURAMINATE-9-PHOSPHATASE"/>
    <property type="match status" value="1"/>
</dbReference>
<dbReference type="SFLD" id="SFLDS00003">
    <property type="entry name" value="Haloacid_Dehalogenase"/>
    <property type="match status" value="1"/>
</dbReference>
<dbReference type="PANTHER" id="PTHR46470:SF2">
    <property type="entry name" value="GLYCERALDEHYDE 3-PHOSPHATE PHOSPHATASE"/>
    <property type="match status" value="1"/>
</dbReference>
<dbReference type="EMBL" id="JAEEGA010000010">
    <property type="protein sequence ID" value="MBP1042421.1"/>
    <property type="molecule type" value="Genomic_DNA"/>
</dbReference>
<evidence type="ECO:0000256" key="2">
    <source>
        <dbReference type="ARBA" id="ARBA00022723"/>
    </source>
</evidence>
<dbReference type="InterPro" id="IPR051400">
    <property type="entry name" value="HAD-like_hydrolase"/>
</dbReference>
<dbReference type="Pfam" id="PF13419">
    <property type="entry name" value="HAD_2"/>
    <property type="match status" value="1"/>
</dbReference>
<dbReference type="InterPro" id="IPR006439">
    <property type="entry name" value="HAD-SF_hydro_IA"/>
</dbReference>
<dbReference type="RefSeq" id="WP_209529586.1">
    <property type="nucleotide sequence ID" value="NZ_JAEEGA010000010.1"/>
</dbReference>
<keyword evidence="4" id="KW-0460">Magnesium</keyword>
<sequence>MIKGIIFDIDDTLYDQQKAFIQAFNECLPTYVKDVDYGALFQRMRAYGDESFTLGYEQTDLRKMQIYRIKRALRDDQIKVSDELALKFQHAFERYQEEIELFGEMPSIFERIKTKGLATGLITNGTAKRQAKKIERLRLKEWMPADLMLISEEVGIAKPKTGIFELMAHRLSMVNSELLYIGDNYTNDIIGGKSAGWQTIWANYHRLTKPTEVVETDYTVQSPKELALLLERLLVKEE</sequence>
<organism evidence="5 6">
    <name type="scientific">Vagococcus allomyrinae</name>
    <dbReference type="NCBI Taxonomy" id="2794353"/>
    <lineage>
        <taxon>Bacteria</taxon>
        <taxon>Bacillati</taxon>
        <taxon>Bacillota</taxon>
        <taxon>Bacilli</taxon>
        <taxon>Lactobacillales</taxon>
        <taxon>Enterococcaceae</taxon>
        <taxon>Vagococcus</taxon>
    </lineage>
</organism>
<dbReference type="InterPro" id="IPR041492">
    <property type="entry name" value="HAD_2"/>
</dbReference>
<name>A0A940PA46_9ENTE</name>
<comment type="cofactor">
    <cofactor evidence="1">
        <name>Mg(2+)</name>
        <dbReference type="ChEBI" id="CHEBI:18420"/>
    </cofactor>
</comment>
<dbReference type="AlphaFoldDB" id="A0A940PA46"/>
<dbReference type="NCBIfam" id="TIGR01549">
    <property type="entry name" value="HAD-SF-IA-v1"/>
    <property type="match status" value="1"/>
</dbReference>
<reference evidence="5" key="1">
    <citation type="submission" date="2020-12" db="EMBL/GenBank/DDBJ databases">
        <title>Vagococcus allomyrinae sp. nov. and Enterococcus lavae sp. nov., isolated from the larvae of Allomyrina dichotoma.</title>
        <authorList>
            <person name="Lee S.D."/>
        </authorList>
    </citation>
    <scope>NUCLEOTIDE SEQUENCE</scope>
    <source>
        <strain evidence="5">BWB3-3</strain>
    </source>
</reference>
<evidence type="ECO:0000256" key="3">
    <source>
        <dbReference type="ARBA" id="ARBA00022801"/>
    </source>
</evidence>
<dbReference type="Proteomes" id="UP000674938">
    <property type="component" value="Unassembled WGS sequence"/>
</dbReference>
<dbReference type="SUPFAM" id="SSF56784">
    <property type="entry name" value="HAD-like"/>
    <property type="match status" value="1"/>
</dbReference>